<reference evidence="3" key="1">
    <citation type="submission" date="2021-10" db="EMBL/GenBank/DDBJ databases">
        <authorList>
            <person name="Piombo E."/>
        </authorList>
    </citation>
    <scope>NUCLEOTIDE SEQUENCE</scope>
</reference>
<gene>
    <name evidence="3" type="ORF">CRHIZ90672A_00005093</name>
</gene>
<dbReference type="EMBL" id="CABFNQ020000702">
    <property type="protein sequence ID" value="CAH0024948.1"/>
    <property type="molecule type" value="Genomic_DNA"/>
</dbReference>
<keyword evidence="1" id="KW-1133">Transmembrane helix</keyword>
<proteinExistence type="predicted"/>
<dbReference type="OrthoDB" id="4845881at2759"/>
<evidence type="ECO:0000256" key="2">
    <source>
        <dbReference type="SAM" id="SignalP"/>
    </source>
</evidence>
<feature type="signal peptide" evidence="2">
    <location>
        <begin position="1"/>
        <end position="19"/>
    </location>
</feature>
<feature type="chain" id="PRO_5040328436" description="Infection structure specific protein" evidence="2">
    <location>
        <begin position="20"/>
        <end position="193"/>
    </location>
</feature>
<comment type="caution">
    <text evidence="3">The sequence shown here is derived from an EMBL/GenBank/DDBJ whole genome shotgun (WGS) entry which is preliminary data.</text>
</comment>
<keyword evidence="1" id="KW-0812">Transmembrane</keyword>
<evidence type="ECO:0000313" key="3">
    <source>
        <dbReference type="EMBL" id="CAH0024948.1"/>
    </source>
</evidence>
<keyword evidence="4" id="KW-1185">Reference proteome</keyword>
<keyword evidence="1" id="KW-0472">Membrane</keyword>
<evidence type="ECO:0008006" key="5">
    <source>
        <dbReference type="Google" id="ProtNLM"/>
    </source>
</evidence>
<evidence type="ECO:0000313" key="4">
    <source>
        <dbReference type="Proteomes" id="UP000696573"/>
    </source>
</evidence>
<organism evidence="3 4">
    <name type="scientific">Clonostachys rhizophaga</name>
    <dbReference type="NCBI Taxonomy" id="160324"/>
    <lineage>
        <taxon>Eukaryota</taxon>
        <taxon>Fungi</taxon>
        <taxon>Dikarya</taxon>
        <taxon>Ascomycota</taxon>
        <taxon>Pezizomycotina</taxon>
        <taxon>Sordariomycetes</taxon>
        <taxon>Hypocreomycetidae</taxon>
        <taxon>Hypocreales</taxon>
        <taxon>Bionectriaceae</taxon>
        <taxon>Clonostachys</taxon>
    </lineage>
</organism>
<keyword evidence="2" id="KW-0732">Signal</keyword>
<sequence length="193" mass="20101">MLFQKITFVLAAAASAVCASPAASPAEPTGLGLLERAGLSKDCTSVVKNISPILTSTPTAPYSLINYIASQTQWTTLPSCEVPWVTDSMSSQFTSYMSARSSWQAEHKSEIKKFVSACADDLIELGEDAGVDLSAVTQTCDEYLWATSTARPTSSNSNNNSGDKDSDKGAAAHLSISIIGAALAAGIMAVGLL</sequence>
<name>A0A9N9VH08_9HYPO</name>
<accession>A0A9N9VH08</accession>
<dbReference type="Proteomes" id="UP000696573">
    <property type="component" value="Unassembled WGS sequence"/>
</dbReference>
<feature type="transmembrane region" description="Helical" evidence="1">
    <location>
        <begin position="170"/>
        <end position="192"/>
    </location>
</feature>
<evidence type="ECO:0000256" key="1">
    <source>
        <dbReference type="SAM" id="Phobius"/>
    </source>
</evidence>
<dbReference type="AlphaFoldDB" id="A0A9N9VH08"/>
<protein>
    <recommendedName>
        <fullName evidence="5">Infection structure specific protein</fullName>
    </recommendedName>
</protein>